<evidence type="ECO:0000259" key="5">
    <source>
        <dbReference type="PROSITE" id="PS50977"/>
    </source>
</evidence>
<dbReference type="Pfam" id="PF16925">
    <property type="entry name" value="TetR_C_13"/>
    <property type="match status" value="1"/>
</dbReference>
<dbReference type="InterPro" id="IPR036271">
    <property type="entry name" value="Tet_transcr_reg_TetR-rel_C_sf"/>
</dbReference>
<comment type="caution">
    <text evidence="6">The sequence shown here is derived from an EMBL/GenBank/DDBJ whole genome shotgun (WGS) entry which is preliminary data.</text>
</comment>
<dbReference type="Pfam" id="PF00440">
    <property type="entry name" value="TetR_N"/>
    <property type="match status" value="1"/>
</dbReference>
<dbReference type="SUPFAM" id="SSF46689">
    <property type="entry name" value="Homeodomain-like"/>
    <property type="match status" value="1"/>
</dbReference>
<protein>
    <submittedName>
        <fullName evidence="6">TetR/AcrR family transcriptional regulator</fullName>
    </submittedName>
</protein>
<reference evidence="7" key="1">
    <citation type="journal article" date="2019" name="Int. J. Syst. Evol. Microbiol.">
        <title>The Global Catalogue of Microorganisms (GCM) 10K type strain sequencing project: providing services to taxonomists for standard genome sequencing and annotation.</title>
        <authorList>
            <consortium name="The Broad Institute Genomics Platform"/>
            <consortium name="The Broad Institute Genome Sequencing Center for Infectious Disease"/>
            <person name="Wu L."/>
            <person name="Ma J."/>
        </authorList>
    </citation>
    <scope>NUCLEOTIDE SEQUENCE [LARGE SCALE GENOMIC DNA]</scope>
    <source>
        <strain evidence="7">JCM 9377</strain>
    </source>
</reference>
<keyword evidence="1" id="KW-0805">Transcription regulation</keyword>
<sequence length="194" mass="21400">MTDSELFRARGKAGKRERLMAASARVLYERGVERTTIADIAREAGVPVGNVYYYFKTKDELIEAALAEHAAGLAETTAALDELSDPRERLKTLVGEWIGQRDLAARYGCPFGTLATELDKREGGLDQEAARVLRLLLDWTESQFRAMGQHDPAGLAISLIAAYQGMSVLTNVLRDPTIMSREGERLNAWLDSLG</sequence>
<dbReference type="EMBL" id="BAAAUV010000004">
    <property type="protein sequence ID" value="GAA3203140.1"/>
    <property type="molecule type" value="Genomic_DNA"/>
</dbReference>
<dbReference type="PROSITE" id="PS50977">
    <property type="entry name" value="HTH_TETR_2"/>
    <property type="match status" value="1"/>
</dbReference>
<feature type="domain" description="HTH tetR-type" evidence="5">
    <location>
        <begin position="13"/>
        <end position="73"/>
    </location>
</feature>
<evidence type="ECO:0000256" key="1">
    <source>
        <dbReference type="ARBA" id="ARBA00023015"/>
    </source>
</evidence>
<dbReference type="InterPro" id="IPR009057">
    <property type="entry name" value="Homeodomain-like_sf"/>
</dbReference>
<dbReference type="PANTHER" id="PTHR47506:SF1">
    <property type="entry name" value="HTH-TYPE TRANSCRIPTIONAL REGULATOR YJDC"/>
    <property type="match status" value="1"/>
</dbReference>
<keyword evidence="7" id="KW-1185">Reference proteome</keyword>
<keyword evidence="2 4" id="KW-0238">DNA-binding</keyword>
<dbReference type="Proteomes" id="UP001501237">
    <property type="component" value="Unassembled WGS sequence"/>
</dbReference>
<evidence type="ECO:0000256" key="4">
    <source>
        <dbReference type="PROSITE-ProRule" id="PRU00335"/>
    </source>
</evidence>
<evidence type="ECO:0000313" key="7">
    <source>
        <dbReference type="Proteomes" id="UP001501237"/>
    </source>
</evidence>
<dbReference type="Gene3D" id="1.10.357.10">
    <property type="entry name" value="Tetracycline Repressor, domain 2"/>
    <property type="match status" value="1"/>
</dbReference>
<evidence type="ECO:0000256" key="2">
    <source>
        <dbReference type="ARBA" id="ARBA00023125"/>
    </source>
</evidence>
<dbReference type="SUPFAM" id="SSF48498">
    <property type="entry name" value="Tetracyclin repressor-like, C-terminal domain"/>
    <property type="match status" value="1"/>
</dbReference>
<keyword evidence="3" id="KW-0804">Transcription</keyword>
<gene>
    <name evidence="6" type="ORF">GCM10010468_17100</name>
</gene>
<dbReference type="PRINTS" id="PR00455">
    <property type="entry name" value="HTHTETR"/>
</dbReference>
<dbReference type="RefSeq" id="WP_344824350.1">
    <property type="nucleotide sequence ID" value="NZ_BAAAUV010000004.1"/>
</dbReference>
<organism evidence="6 7">
    <name type="scientific">Actinocorallia longicatena</name>
    <dbReference type="NCBI Taxonomy" id="111803"/>
    <lineage>
        <taxon>Bacteria</taxon>
        <taxon>Bacillati</taxon>
        <taxon>Actinomycetota</taxon>
        <taxon>Actinomycetes</taxon>
        <taxon>Streptosporangiales</taxon>
        <taxon>Thermomonosporaceae</taxon>
        <taxon>Actinocorallia</taxon>
    </lineage>
</organism>
<proteinExistence type="predicted"/>
<dbReference type="PANTHER" id="PTHR47506">
    <property type="entry name" value="TRANSCRIPTIONAL REGULATORY PROTEIN"/>
    <property type="match status" value="1"/>
</dbReference>
<name>A0ABP6Q410_9ACTN</name>
<accession>A0ABP6Q410</accession>
<evidence type="ECO:0000313" key="6">
    <source>
        <dbReference type="EMBL" id="GAA3203140.1"/>
    </source>
</evidence>
<dbReference type="InterPro" id="IPR001647">
    <property type="entry name" value="HTH_TetR"/>
</dbReference>
<dbReference type="InterPro" id="IPR011075">
    <property type="entry name" value="TetR_C"/>
</dbReference>
<evidence type="ECO:0000256" key="3">
    <source>
        <dbReference type="ARBA" id="ARBA00023163"/>
    </source>
</evidence>
<feature type="DNA-binding region" description="H-T-H motif" evidence="4">
    <location>
        <begin position="36"/>
        <end position="55"/>
    </location>
</feature>